<keyword evidence="5" id="KW-1185">Reference proteome</keyword>
<accession>A0A7J6EK43</accession>
<keyword evidence="3" id="KW-0808">Transferase</keyword>
<evidence type="ECO:0000313" key="4">
    <source>
        <dbReference type="EMBL" id="KAF4358808.1"/>
    </source>
</evidence>
<gene>
    <name evidence="4" type="ORF">G4B88_023092</name>
</gene>
<dbReference type="PROSITE" id="PS00375">
    <property type="entry name" value="UDPGT"/>
    <property type="match status" value="2"/>
</dbReference>
<evidence type="ECO:0000313" key="5">
    <source>
        <dbReference type="Proteomes" id="UP000583929"/>
    </source>
</evidence>
<comment type="caution">
    <text evidence="4">The sequence shown here is derived from an EMBL/GenBank/DDBJ whole genome shotgun (WGS) entry which is preliminary data.</text>
</comment>
<dbReference type="GO" id="GO:0035251">
    <property type="term" value="F:UDP-glucosyltransferase activity"/>
    <property type="evidence" value="ECO:0007669"/>
    <property type="project" value="InterPro"/>
</dbReference>
<dbReference type="Proteomes" id="UP000583929">
    <property type="component" value="Unassembled WGS sequence"/>
</dbReference>
<dbReference type="SUPFAM" id="SSF53756">
    <property type="entry name" value="UDP-Glycosyltransferase/glycogen phosphorylase"/>
    <property type="match status" value="2"/>
</dbReference>
<protein>
    <recommendedName>
        <fullName evidence="6">UDP-glycosyltransferases domain-containing protein</fullName>
    </recommendedName>
</protein>
<dbReference type="Pfam" id="PF00201">
    <property type="entry name" value="UDPGT"/>
    <property type="match status" value="2"/>
</dbReference>
<keyword evidence="2" id="KW-0328">Glycosyltransferase</keyword>
<evidence type="ECO:0000256" key="1">
    <source>
        <dbReference type="ARBA" id="ARBA00009995"/>
    </source>
</evidence>
<dbReference type="EMBL" id="JAATIQ010000374">
    <property type="protein sequence ID" value="KAF4358808.1"/>
    <property type="molecule type" value="Genomic_DNA"/>
</dbReference>
<evidence type="ECO:0008006" key="6">
    <source>
        <dbReference type="Google" id="ProtNLM"/>
    </source>
</evidence>
<organism evidence="4 5">
    <name type="scientific">Cannabis sativa</name>
    <name type="common">Hemp</name>
    <name type="synonym">Marijuana</name>
    <dbReference type="NCBI Taxonomy" id="3483"/>
    <lineage>
        <taxon>Eukaryota</taxon>
        <taxon>Viridiplantae</taxon>
        <taxon>Streptophyta</taxon>
        <taxon>Embryophyta</taxon>
        <taxon>Tracheophyta</taxon>
        <taxon>Spermatophyta</taxon>
        <taxon>Magnoliopsida</taxon>
        <taxon>eudicotyledons</taxon>
        <taxon>Gunneridae</taxon>
        <taxon>Pentapetalae</taxon>
        <taxon>rosids</taxon>
        <taxon>fabids</taxon>
        <taxon>Rosales</taxon>
        <taxon>Cannabaceae</taxon>
        <taxon>Cannabis</taxon>
    </lineage>
</organism>
<dbReference type="InterPro" id="IPR035595">
    <property type="entry name" value="UDP_glycos_trans_CS"/>
</dbReference>
<dbReference type="InterPro" id="IPR002213">
    <property type="entry name" value="UDP_glucos_trans"/>
</dbReference>
<name>A0A7J6EK43_CANSA</name>
<evidence type="ECO:0000256" key="3">
    <source>
        <dbReference type="ARBA" id="ARBA00022679"/>
    </source>
</evidence>
<dbReference type="AlphaFoldDB" id="A0A7J6EK43"/>
<proteinExistence type="inferred from homology"/>
<reference evidence="4 5" key="1">
    <citation type="journal article" date="2020" name="bioRxiv">
        <title>Sequence and annotation of 42 cannabis genomes reveals extensive copy number variation in cannabinoid synthesis and pathogen resistance genes.</title>
        <authorList>
            <person name="Mckernan K.J."/>
            <person name="Helbert Y."/>
            <person name="Kane L.T."/>
            <person name="Ebling H."/>
            <person name="Zhang L."/>
            <person name="Liu B."/>
            <person name="Eaton Z."/>
            <person name="Mclaughlin S."/>
            <person name="Kingan S."/>
            <person name="Baybayan P."/>
            <person name="Concepcion G."/>
            <person name="Jordan M."/>
            <person name="Riva A."/>
            <person name="Barbazuk W."/>
            <person name="Harkins T."/>
        </authorList>
    </citation>
    <scope>NUCLEOTIDE SEQUENCE [LARGE SCALE GENOMIC DNA]</scope>
    <source>
        <strain evidence="5">cv. Jamaican Lion 4</strain>
        <tissue evidence="4">Leaf</tissue>
    </source>
</reference>
<dbReference type="FunFam" id="3.40.50.2000:FF:000056">
    <property type="entry name" value="Glycosyltransferase"/>
    <property type="match status" value="2"/>
</dbReference>
<dbReference type="PANTHER" id="PTHR48048">
    <property type="entry name" value="GLYCOSYLTRANSFERASE"/>
    <property type="match status" value="1"/>
</dbReference>
<evidence type="ECO:0000256" key="2">
    <source>
        <dbReference type="ARBA" id="ARBA00022676"/>
    </source>
</evidence>
<sequence length="1001" mass="113189">HSLHTYTCLNLTHVAVYVHYQSENVVLFSAIGFHPRSNKKIGKRRRRNVVVHHHHHQEAKMKRTELLFIPSPGIGHLVSMLEFAKRLIQYDDRLFITILSMKFPNHDAYINSLVPSLSQSRVKLAHLPQVDPPPPKLLNSPESYIYVYVESLVPHVRDALKHIVPSHSNSETTHSQGCFVMVLDFFCMPMMDVANELGLPSYMFMPSNIGFLSSMLYLATRHDQISSELKESNPNEYSLKGFHNPVPWSALPQAYFCKDGGYSACVKMAQRFRETKGIIVNSFEGLEAHGATSFNDGETPPIYMVGPVVNFKGQPHSSTDHVQNNRIFKWLDEQPQSSVVFLCFGSVGTFDASQLREIASGLECSGHRFLWCIRVQQPTIIDEILPEGFLERIGSKGMICNEWAPQVEVLAHNAVGGFVSHCGWNSILESLWYGVPIVTWPVYAEQQLNAFQMVREFDLAIELRLDYRNRGHNQLVTAEEIGNAIKKLMEGDHNVVMRKKVKEMSDIARKSVEKGRRRTQLIIKIQETAMARVELVFIPAPGIGHLVSTLEFAKRLIHYDHRLFITVLYMKFPFKSHLDAYIDSIVASLSLVHRIKLLHLPLVDSPPMELLKSIENFIYLYMESLVPHVRKALTDIVSSNSNYSQGDVVLVLDFFCMPMMDVANELGLPSYMFMTSNLGFLSLMFYLATRHNQISSELEESDAPLRLQGFQNPVPSSVLPTAAFCKDGGYSAYVKLAQRFRETKGIIVNSFEELESYSFSSMNDGETPPIYMVGPVLDLNGQPHPSMDQVQNDKILKWLDEQPHSSVVFLCFGSMGRFGASQLREIASGLKRSGHRFLWSVRVQQPTTIDEILPEGFLEQIGSKGMICNEWAPQVKVLAHSAVGGFLSHCGWNSILESLWYGVPVATWPIYAEQQLNAFRMVREFGLAVDLRLDYKDRGDDHIVSAEEIETAVKHLMEGDSEVRKKVKEMSEMARKSVEEGGSSFTAIGKLINSIIGSNYY</sequence>
<comment type="similarity">
    <text evidence="1">Belongs to the UDP-glycosyltransferase family.</text>
</comment>
<dbReference type="CDD" id="cd03784">
    <property type="entry name" value="GT1_Gtf-like"/>
    <property type="match status" value="2"/>
</dbReference>
<dbReference type="InterPro" id="IPR050481">
    <property type="entry name" value="UDP-glycosyltransf_plant"/>
</dbReference>
<dbReference type="PANTHER" id="PTHR48048:SF94">
    <property type="entry name" value="GLYCOSYLTRANSFERASE"/>
    <property type="match status" value="1"/>
</dbReference>
<dbReference type="FunFam" id="3.40.50.2000:FF:000080">
    <property type="entry name" value="Glycosyltransferase"/>
    <property type="match status" value="1"/>
</dbReference>
<feature type="non-terminal residue" evidence="4">
    <location>
        <position position="1001"/>
    </location>
</feature>
<dbReference type="Gene3D" id="3.40.50.2000">
    <property type="entry name" value="Glycogen Phosphorylase B"/>
    <property type="match status" value="4"/>
</dbReference>